<keyword evidence="3" id="KW-1185">Reference proteome</keyword>
<evidence type="ECO:0000313" key="3">
    <source>
        <dbReference type="Proteomes" id="UP000651085"/>
    </source>
</evidence>
<feature type="signal peptide" evidence="1">
    <location>
        <begin position="1"/>
        <end position="20"/>
    </location>
</feature>
<feature type="chain" id="PRO_5037572289" evidence="1">
    <location>
        <begin position="21"/>
        <end position="108"/>
    </location>
</feature>
<protein>
    <submittedName>
        <fullName evidence="2">Uncharacterized protein</fullName>
    </submittedName>
</protein>
<dbReference type="AlphaFoldDB" id="A0A926F1S1"/>
<dbReference type="EMBL" id="JACRTF010000001">
    <property type="protein sequence ID" value="MBC8591786.1"/>
    <property type="molecule type" value="Genomic_DNA"/>
</dbReference>
<sequence length="108" mass="12402">MNKVLAILLAIILGTCLSFSQTRNEKHLNVTNDSIGIIKVQDTLGIKNKISVTTDTTSQQSIVCFDTVRYNSKMQNIYKNTFKLKNNAFREKMKEPWLGDVLRDIFFK</sequence>
<keyword evidence="1" id="KW-0732">Signal</keyword>
<proteinExistence type="predicted"/>
<evidence type="ECO:0000313" key="2">
    <source>
        <dbReference type="EMBL" id="MBC8591786.1"/>
    </source>
</evidence>
<dbReference type="Proteomes" id="UP000651085">
    <property type="component" value="Unassembled WGS sequence"/>
</dbReference>
<comment type="caution">
    <text evidence="2">The sequence shown here is derived from an EMBL/GenBank/DDBJ whole genome shotgun (WGS) entry which is preliminary data.</text>
</comment>
<organism evidence="2 3">
    <name type="scientific">Jilunia laotingensis</name>
    <dbReference type="NCBI Taxonomy" id="2763675"/>
    <lineage>
        <taxon>Bacteria</taxon>
        <taxon>Pseudomonadati</taxon>
        <taxon>Bacteroidota</taxon>
        <taxon>Bacteroidia</taxon>
        <taxon>Bacteroidales</taxon>
        <taxon>Bacteroidaceae</taxon>
        <taxon>Jilunia</taxon>
    </lineage>
</organism>
<evidence type="ECO:0000256" key="1">
    <source>
        <dbReference type="SAM" id="SignalP"/>
    </source>
</evidence>
<gene>
    <name evidence="2" type="ORF">H8744_00745</name>
</gene>
<accession>A0A926F1S1</accession>
<name>A0A926F1S1_9BACT</name>
<reference evidence="2" key="1">
    <citation type="submission" date="2020-08" db="EMBL/GenBank/DDBJ databases">
        <title>Genome public.</title>
        <authorList>
            <person name="Liu C."/>
            <person name="Sun Q."/>
        </authorList>
    </citation>
    <scope>NUCLEOTIDE SEQUENCE</scope>
    <source>
        <strain evidence="2">N12</strain>
    </source>
</reference>
<dbReference type="RefSeq" id="WP_262433007.1">
    <property type="nucleotide sequence ID" value="NZ_JACRTF010000001.1"/>
</dbReference>